<proteinExistence type="predicted"/>
<organism evidence="1">
    <name type="scientific">uncultured organism MedDCM-OCT-S11-C235</name>
    <dbReference type="NCBI Taxonomy" id="743657"/>
    <lineage>
        <taxon>unclassified sequences</taxon>
        <taxon>environmental samples</taxon>
    </lineage>
</organism>
<name>D6PLC1_9ZZZZ</name>
<evidence type="ECO:0000313" key="1">
    <source>
        <dbReference type="EMBL" id="ADD96522.1"/>
    </source>
</evidence>
<protein>
    <submittedName>
        <fullName evidence="1">Uncharacterized protein</fullName>
    </submittedName>
</protein>
<accession>D6PLC1</accession>
<sequence length="113" mass="12730">MNYLESLHDASARLIEVSKLYYTTFPDQPALEHKHIDTYAGVIRELYPELTTEIDTDSAGAHLLFKVARDHVACISTVENSIGLYDCFRANDDLGAALENEPIYMGHLGKDWN</sequence>
<reference evidence="1" key="1">
    <citation type="journal article" date="2010" name="ISME J.">
        <title>Metagenome of the Mediterranean deep chlorophyll maximum studied by direct and fosmid library 454 pyrosequencing.</title>
        <authorList>
            <person name="Ghai R."/>
            <person name="Martin-Cuadrado A.B."/>
            <person name="Molto A.G."/>
            <person name="Heredia I.G."/>
            <person name="Cabrera R."/>
            <person name="Martin J."/>
            <person name="Verdu M."/>
            <person name="Deschamps P."/>
            <person name="Moreira D."/>
            <person name="Lopez-Garcia P."/>
            <person name="Mira A."/>
            <person name="Rodriguez-Valera F."/>
        </authorList>
    </citation>
    <scope>NUCLEOTIDE SEQUENCE</scope>
</reference>
<dbReference type="AlphaFoldDB" id="D6PLC1"/>
<dbReference type="EMBL" id="GU943144">
    <property type="protein sequence ID" value="ADD96522.1"/>
    <property type="molecule type" value="Genomic_DNA"/>
</dbReference>